<dbReference type="PANTHER" id="PTHR43559:SF3">
    <property type="entry name" value="HYDROLASE YCAC-RELATED"/>
    <property type="match status" value="1"/>
</dbReference>
<evidence type="ECO:0000313" key="5">
    <source>
        <dbReference type="Proteomes" id="UP000070501"/>
    </source>
</evidence>
<dbReference type="InterPro" id="IPR036380">
    <property type="entry name" value="Isochorismatase-like_sf"/>
</dbReference>
<name>A0A136IIJ1_9PEZI</name>
<dbReference type="InterPro" id="IPR053152">
    <property type="entry name" value="Hydrolase_YcaC-like"/>
</dbReference>
<dbReference type="Proteomes" id="UP000070501">
    <property type="component" value="Unassembled WGS sequence"/>
</dbReference>
<dbReference type="PANTHER" id="PTHR43559">
    <property type="entry name" value="HYDROLASE YCAC-RELATED"/>
    <property type="match status" value="1"/>
</dbReference>
<sequence>MKFSISTILVSLAAFATAWEQVDKANALIAIVDIQVGLLSLARDFDPVTYRNAVLAHADLAKVFDLPILLTTSGQSGPNGPMSGEILRSFPDVKVIERNGEINAWENAEFREAVEKSGRKQIVIAGIATDVCTTFLALSLREAGYSVWANVEASGTTTELVRTLSNDRMARAGVNVVSWFSIAADLLRDWRSPDAPKMIPFFDRWMLAYGAVARAHIGAVQNGTIFPGQSEL</sequence>
<feature type="domain" description="Isochorismatase-like" evidence="3">
    <location>
        <begin position="28"/>
        <end position="179"/>
    </location>
</feature>
<dbReference type="SUPFAM" id="SSF52499">
    <property type="entry name" value="Isochorismatase-like hydrolases"/>
    <property type="match status" value="1"/>
</dbReference>
<dbReference type="InterPro" id="IPR000868">
    <property type="entry name" value="Isochorismatase-like_dom"/>
</dbReference>
<evidence type="ECO:0000256" key="1">
    <source>
        <dbReference type="ARBA" id="ARBA00006336"/>
    </source>
</evidence>
<evidence type="ECO:0000256" key="2">
    <source>
        <dbReference type="SAM" id="SignalP"/>
    </source>
</evidence>
<accession>A0A136IIJ1</accession>
<dbReference type="InParanoid" id="A0A136IIJ1"/>
<gene>
    <name evidence="4" type="ORF">Micbo1qcDRAFT_210438</name>
</gene>
<comment type="similarity">
    <text evidence="1">Belongs to the isochorismatase family.</text>
</comment>
<feature type="chain" id="PRO_5007292716" evidence="2">
    <location>
        <begin position="19"/>
        <end position="232"/>
    </location>
</feature>
<dbReference type="Gene3D" id="3.40.50.850">
    <property type="entry name" value="Isochorismatase-like"/>
    <property type="match status" value="1"/>
</dbReference>
<evidence type="ECO:0000259" key="3">
    <source>
        <dbReference type="Pfam" id="PF00857"/>
    </source>
</evidence>
<dbReference type="Pfam" id="PF00857">
    <property type="entry name" value="Isochorismatase"/>
    <property type="match status" value="1"/>
</dbReference>
<reference evidence="5" key="1">
    <citation type="submission" date="2016-02" db="EMBL/GenBank/DDBJ databases">
        <title>Draft genome sequence of Microdochium bolleyi, a fungal endophyte of beachgrass.</title>
        <authorList>
            <consortium name="DOE Joint Genome Institute"/>
            <person name="David A.S."/>
            <person name="May G."/>
            <person name="Haridas S."/>
            <person name="Lim J."/>
            <person name="Wang M."/>
            <person name="Labutti K."/>
            <person name="Lipzen A."/>
            <person name="Barry K."/>
            <person name="Grigoriev I.V."/>
        </authorList>
    </citation>
    <scope>NUCLEOTIDE SEQUENCE [LARGE SCALE GENOMIC DNA]</scope>
    <source>
        <strain evidence="5">J235TASD1</strain>
    </source>
</reference>
<proteinExistence type="inferred from homology"/>
<feature type="signal peptide" evidence="2">
    <location>
        <begin position="1"/>
        <end position="18"/>
    </location>
</feature>
<organism evidence="4 5">
    <name type="scientific">Microdochium bolleyi</name>
    <dbReference type="NCBI Taxonomy" id="196109"/>
    <lineage>
        <taxon>Eukaryota</taxon>
        <taxon>Fungi</taxon>
        <taxon>Dikarya</taxon>
        <taxon>Ascomycota</taxon>
        <taxon>Pezizomycotina</taxon>
        <taxon>Sordariomycetes</taxon>
        <taxon>Xylariomycetidae</taxon>
        <taxon>Xylariales</taxon>
        <taxon>Microdochiaceae</taxon>
        <taxon>Microdochium</taxon>
    </lineage>
</organism>
<dbReference type="EMBL" id="KQ964334">
    <property type="protein sequence ID" value="KXJ84771.1"/>
    <property type="molecule type" value="Genomic_DNA"/>
</dbReference>
<dbReference type="OrthoDB" id="167809at2759"/>
<dbReference type="AlphaFoldDB" id="A0A136IIJ1"/>
<keyword evidence="2" id="KW-0732">Signal</keyword>
<evidence type="ECO:0000313" key="4">
    <source>
        <dbReference type="EMBL" id="KXJ84771.1"/>
    </source>
</evidence>
<protein>
    <submittedName>
        <fullName evidence="4">Isochorismatase</fullName>
    </submittedName>
</protein>
<keyword evidence="5" id="KW-1185">Reference proteome</keyword>